<sequence length="64" mass="7074">MHFPSWIPLRQRRPAADQQRSEGKDPDRRETSLIVRPATANGGHPRSTTAPAKIGPDMEKAALT</sequence>
<evidence type="ECO:0000256" key="1">
    <source>
        <dbReference type="SAM" id="MobiDB-lite"/>
    </source>
</evidence>
<dbReference type="AlphaFoldDB" id="A0A6I8M504"/>
<dbReference type="Proteomes" id="UP000399805">
    <property type="component" value="Unassembled WGS sequence"/>
</dbReference>
<reference evidence="2 3" key="1">
    <citation type="submission" date="2019-09" db="EMBL/GenBank/DDBJ databases">
        <authorList>
            <person name="Leyn A S."/>
        </authorList>
    </citation>
    <scope>NUCLEOTIDE SEQUENCE [LARGE SCALE GENOMIC DNA]</scope>
    <source>
        <strain evidence="2">AA231_1</strain>
    </source>
</reference>
<proteinExistence type="predicted"/>
<accession>A0A6I8M504</accession>
<name>A0A6I8M504_9PSEU</name>
<protein>
    <submittedName>
        <fullName evidence="2">Uncharacterized protein</fullName>
    </submittedName>
</protein>
<keyword evidence="3" id="KW-1185">Reference proteome</keyword>
<dbReference type="EMBL" id="CABVGP010000003">
    <property type="protein sequence ID" value="VVJ23921.1"/>
    <property type="molecule type" value="Genomic_DNA"/>
</dbReference>
<feature type="compositionally biased region" description="Basic and acidic residues" evidence="1">
    <location>
        <begin position="19"/>
        <end position="31"/>
    </location>
</feature>
<feature type="region of interest" description="Disordered" evidence="1">
    <location>
        <begin position="1"/>
        <end position="64"/>
    </location>
</feature>
<evidence type="ECO:0000313" key="3">
    <source>
        <dbReference type="Proteomes" id="UP000399805"/>
    </source>
</evidence>
<organism evidence="2 3">
    <name type="scientific">Amycolatopsis camponoti</name>
    <dbReference type="NCBI Taxonomy" id="2606593"/>
    <lineage>
        <taxon>Bacteria</taxon>
        <taxon>Bacillati</taxon>
        <taxon>Actinomycetota</taxon>
        <taxon>Actinomycetes</taxon>
        <taxon>Pseudonocardiales</taxon>
        <taxon>Pseudonocardiaceae</taxon>
        <taxon>Amycolatopsis</taxon>
    </lineage>
</organism>
<gene>
    <name evidence="2" type="ORF">AA23TX_08804</name>
</gene>
<evidence type="ECO:0000313" key="2">
    <source>
        <dbReference type="EMBL" id="VVJ23921.1"/>
    </source>
</evidence>